<dbReference type="InterPro" id="IPR023696">
    <property type="entry name" value="Ureohydrolase_dom_sf"/>
</dbReference>
<comment type="caution">
    <text evidence="14">The sequence shown here is derived from an EMBL/GenBank/DDBJ whole genome shotgun (WGS) entry which is preliminary data.</text>
</comment>
<keyword evidence="7" id="KW-0862">Zinc</keyword>
<dbReference type="Pfam" id="PF00850">
    <property type="entry name" value="Hist_deacetyl"/>
    <property type="match status" value="1"/>
</dbReference>
<feature type="region of interest" description="Disordered" evidence="12">
    <location>
        <begin position="334"/>
        <end position="372"/>
    </location>
</feature>
<keyword evidence="6 14" id="KW-0378">Hydrolase</keyword>
<evidence type="ECO:0000256" key="9">
    <source>
        <dbReference type="ARBA" id="ARBA00023015"/>
    </source>
</evidence>
<gene>
    <name evidence="14" type="primary">HDAC7</name>
    <name evidence="14" type="ORF">OS493_010940</name>
</gene>
<reference evidence="14" key="1">
    <citation type="submission" date="2023-01" db="EMBL/GenBank/DDBJ databases">
        <title>Genome assembly of the deep-sea coral Lophelia pertusa.</title>
        <authorList>
            <person name="Herrera S."/>
            <person name="Cordes E."/>
        </authorList>
    </citation>
    <scope>NUCLEOTIDE SEQUENCE</scope>
    <source>
        <strain evidence="14">USNM1676648</strain>
        <tissue evidence="14">Polyp</tissue>
    </source>
</reference>
<feature type="region of interest" description="Disordered" evidence="12">
    <location>
        <begin position="71"/>
        <end position="104"/>
    </location>
</feature>
<dbReference type="Gene3D" id="3.40.800.20">
    <property type="entry name" value="Histone deacetylase domain"/>
    <property type="match status" value="1"/>
</dbReference>
<comment type="similarity">
    <text evidence="2">Belongs to the histone deacetylase family. HD type 2 subfamily.</text>
</comment>
<dbReference type="InterPro" id="IPR037138">
    <property type="entry name" value="His_deacetylse_dom_sf"/>
</dbReference>
<evidence type="ECO:0000256" key="2">
    <source>
        <dbReference type="ARBA" id="ARBA00007738"/>
    </source>
</evidence>
<feature type="compositionally biased region" description="Polar residues" evidence="12">
    <location>
        <begin position="74"/>
        <end position="100"/>
    </location>
</feature>
<dbReference type="SUPFAM" id="SSF52768">
    <property type="entry name" value="Arginase/deacetylase"/>
    <property type="match status" value="1"/>
</dbReference>
<evidence type="ECO:0000256" key="6">
    <source>
        <dbReference type="ARBA" id="ARBA00022801"/>
    </source>
</evidence>
<dbReference type="PRINTS" id="PR01270">
    <property type="entry name" value="HDASUPER"/>
</dbReference>
<dbReference type="GO" id="GO:0046872">
    <property type="term" value="F:metal ion binding"/>
    <property type="evidence" value="ECO:0007669"/>
    <property type="project" value="UniProtKB-KW"/>
</dbReference>
<dbReference type="PANTHER" id="PTHR10625:SF5">
    <property type="entry name" value="HISTONE DEACETYLASE"/>
    <property type="match status" value="1"/>
</dbReference>
<dbReference type="PANTHER" id="PTHR10625">
    <property type="entry name" value="HISTONE DEACETYLASE HDAC1-RELATED"/>
    <property type="match status" value="1"/>
</dbReference>
<keyword evidence="15" id="KW-1185">Reference proteome</keyword>
<dbReference type="EMBL" id="MU826354">
    <property type="protein sequence ID" value="KAJ7380225.1"/>
    <property type="molecule type" value="Genomic_DNA"/>
</dbReference>
<accession>A0A9W9ZEZ5</accession>
<keyword evidence="11" id="KW-0539">Nucleus</keyword>
<keyword evidence="9" id="KW-0805">Transcription regulation</keyword>
<dbReference type="CDD" id="cd11681">
    <property type="entry name" value="HDAC_classIIa"/>
    <property type="match status" value="1"/>
</dbReference>
<feature type="compositionally biased region" description="Low complexity" evidence="12">
    <location>
        <begin position="149"/>
        <end position="162"/>
    </location>
</feature>
<evidence type="ECO:0000256" key="12">
    <source>
        <dbReference type="SAM" id="MobiDB-lite"/>
    </source>
</evidence>
<evidence type="ECO:0000256" key="11">
    <source>
        <dbReference type="ARBA" id="ARBA00023242"/>
    </source>
</evidence>
<dbReference type="OrthoDB" id="5232919at2759"/>
<keyword evidence="8" id="KW-0156">Chromatin regulator</keyword>
<dbReference type="EC" id="3.5.1.98" evidence="3"/>
<dbReference type="InterPro" id="IPR023801">
    <property type="entry name" value="His_deacetylse_dom"/>
</dbReference>
<evidence type="ECO:0000256" key="1">
    <source>
        <dbReference type="ARBA" id="ARBA00004123"/>
    </source>
</evidence>
<evidence type="ECO:0000259" key="13">
    <source>
        <dbReference type="Pfam" id="PF00850"/>
    </source>
</evidence>
<dbReference type="AlphaFoldDB" id="A0A9W9ZEZ5"/>
<feature type="compositionally biased region" description="Low complexity" evidence="12">
    <location>
        <begin position="334"/>
        <end position="347"/>
    </location>
</feature>
<feature type="region of interest" description="Disordered" evidence="12">
    <location>
        <begin position="407"/>
        <end position="440"/>
    </location>
</feature>
<dbReference type="GO" id="GO:0000118">
    <property type="term" value="C:histone deacetylase complex"/>
    <property type="evidence" value="ECO:0007669"/>
    <property type="project" value="TreeGrafter"/>
</dbReference>
<dbReference type="GO" id="GO:0141221">
    <property type="term" value="F:histone deacetylase activity, hydrolytic mechanism"/>
    <property type="evidence" value="ECO:0007669"/>
    <property type="project" value="UniProtKB-EC"/>
</dbReference>
<feature type="compositionally biased region" description="Low complexity" evidence="12">
    <location>
        <begin position="1"/>
        <end position="39"/>
    </location>
</feature>
<dbReference type="FunFam" id="3.40.800.20:FF:000002">
    <property type="entry name" value="Histone deacetylase"/>
    <property type="match status" value="1"/>
</dbReference>
<evidence type="ECO:0000256" key="10">
    <source>
        <dbReference type="ARBA" id="ARBA00023163"/>
    </source>
</evidence>
<evidence type="ECO:0000256" key="3">
    <source>
        <dbReference type="ARBA" id="ARBA00012111"/>
    </source>
</evidence>
<keyword evidence="5" id="KW-0479">Metal-binding</keyword>
<feature type="compositionally biased region" description="Low complexity" evidence="12">
    <location>
        <begin position="407"/>
        <end position="420"/>
    </location>
</feature>
<feature type="region of interest" description="Disordered" evidence="12">
    <location>
        <begin position="1"/>
        <end position="56"/>
    </location>
</feature>
<name>A0A9W9ZEZ5_9CNID</name>
<evidence type="ECO:0000313" key="15">
    <source>
        <dbReference type="Proteomes" id="UP001163046"/>
    </source>
</evidence>
<keyword evidence="10" id="KW-0804">Transcription</keyword>
<evidence type="ECO:0000256" key="7">
    <source>
        <dbReference type="ARBA" id="ARBA00022833"/>
    </source>
</evidence>
<evidence type="ECO:0000256" key="8">
    <source>
        <dbReference type="ARBA" id="ARBA00022853"/>
    </source>
</evidence>
<dbReference type="Proteomes" id="UP001163046">
    <property type="component" value="Unassembled WGS sequence"/>
</dbReference>
<feature type="domain" description="Histone deacetylase" evidence="13">
    <location>
        <begin position="469"/>
        <end position="784"/>
    </location>
</feature>
<evidence type="ECO:0000256" key="5">
    <source>
        <dbReference type="ARBA" id="ARBA00022723"/>
    </source>
</evidence>
<evidence type="ECO:0000313" key="14">
    <source>
        <dbReference type="EMBL" id="KAJ7380225.1"/>
    </source>
</evidence>
<feature type="region of interest" description="Disordered" evidence="12">
    <location>
        <begin position="144"/>
        <end position="188"/>
    </location>
</feature>
<proteinExistence type="inferred from homology"/>
<keyword evidence="4" id="KW-0678">Repressor</keyword>
<comment type="subcellular location">
    <subcellularLocation>
        <location evidence="1">Nucleus</location>
    </subcellularLocation>
</comment>
<sequence>MAESSSPGSPNQSSSASPHREGSSPLSTGPGSGLGHSLPNLQAIPRYPSGLDHSRGNQLWLSGSQLAHQPRVMSHTSSLSSKDTTHMEVQQSPYSSQTISDGIEEEDENDLAAAALHQARWKQLALAQAQAQMLSMGYGGQHYKMNSATPPTTSPPGTSTSPEGQNNLLPPQGAGLSASLTSPQVGGQLKAVHRPLRQSYSAPGLSLSNGVALHQQQQNQELLQQQHVQFMKQQRQYQQNPARFIQQLQQELLLQQIGTKNLQMNLQKLQEIQQQQLHKESQAALKEHLEQQMQQKEAWKERILQLQQQQQQQQQQQKLQQVQQQLQHQQQQQQQQQQQPPTTTTTTCSLFHSQTHSHEDLPSPQSTQEQQIQELQLIRQLRQQDSSHDGSLQQGHQHSLQLRQADLAAASAAGSASPGANVGHRPLSRAHSSPVVGSGQISDTMCRTGLVYDTVMLKHQCSCGDASSHPEHPGRLQSIWARLQETGVANLCERVRPRKATLAEILTVHSEQHTMLFGGSTQCRTKNEDGTTTMLKCFNKLFCGGIGVDGDTIWNEMHSANAARMAVGCVVELAFKVASGELKNGLALVRPPGHHAEAHQAMGFCYFNSVAIAARLLRLKLSVERVLIVDWDIHHGNGTQQMFYDDPHVMYISIHRHDDGTFFPGTGKSEECGAGIGVGYNVNIAFMGGLDPIYGDPEYFAAFRSIVLPIAKEFQPDIVLVSAGFDAAAGHSPALGGYQVTAACYAQLTKQLMDLAGGHVVMALEGGYSLPSLCDAAEACAKALLGEKVPELSKESIKRAPNPNAVALLEKTITIQGRYWNNVKRAATQICQSLVQAKQREKEEADTVTALASLSMGVVQESDKSIDESMEEEQDET</sequence>
<evidence type="ECO:0000256" key="4">
    <source>
        <dbReference type="ARBA" id="ARBA00022491"/>
    </source>
</evidence>
<dbReference type="GO" id="GO:0040029">
    <property type="term" value="P:epigenetic regulation of gene expression"/>
    <property type="evidence" value="ECO:0007669"/>
    <property type="project" value="TreeGrafter"/>
</dbReference>
<protein>
    <recommendedName>
        <fullName evidence="3">histone deacetylase</fullName>
        <ecNumber evidence="3">3.5.1.98</ecNumber>
    </recommendedName>
</protein>
<dbReference type="InterPro" id="IPR000286">
    <property type="entry name" value="HDACs"/>
</dbReference>
<organism evidence="14 15">
    <name type="scientific">Desmophyllum pertusum</name>
    <dbReference type="NCBI Taxonomy" id="174260"/>
    <lineage>
        <taxon>Eukaryota</taxon>
        <taxon>Metazoa</taxon>
        <taxon>Cnidaria</taxon>
        <taxon>Anthozoa</taxon>
        <taxon>Hexacorallia</taxon>
        <taxon>Scleractinia</taxon>
        <taxon>Caryophylliina</taxon>
        <taxon>Caryophylliidae</taxon>
        <taxon>Desmophyllum</taxon>
    </lineage>
</organism>